<proteinExistence type="inferred from homology"/>
<dbReference type="CDD" id="cd06089">
    <property type="entry name" value="KOW_RPL26"/>
    <property type="match status" value="1"/>
</dbReference>
<dbReference type="GO" id="GO:0003735">
    <property type="term" value="F:structural constituent of ribosome"/>
    <property type="evidence" value="ECO:0007669"/>
    <property type="project" value="InterPro"/>
</dbReference>
<dbReference type="HAMAP" id="MF_01326_B">
    <property type="entry name" value="Ribosomal_uL24_B"/>
    <property type="match status" value="1"/>
</dbReference>
<dbReference type="PROSITE" id="PS01108">
    <property type="entry name" value="RIBOSOMAL_L24"/>
    <property type="match status" value="1"/>
</dbReference>
<feature type="compositionally biased region" description="Basic and acidic residues" evidence="7">
    <location>
        <begin position="78"/>
        <end position="96"/>
    </location>
</feature>
<keyword evidence="10" id="KW-1185">Reference proteome</keyword>
<dbReference type="InterPro" id="IPR057264">
    <property type="entry name" value="Ribosomal_uL24_C"/>
</dbReference>
<comment type="function">
    <text evidence="5">One of two assembly initiator proteins, it binds directly to the 5'-end of the 23S rRNA, where it nucleates assembly of the 50S subunit.</text>
</comment>
<dbReference type="GO" id="GO:1990904">
    <property type="term" value="C:ribonucleoprotein complex"/>
    <property type="evidence" value="ECO:0007669"/>
    <property type="project" value="UniProtKB-KW"/>
</dbReference>
<evidence type="ECO:0000256" key="1">
    <source>
        <dbReference type="ARBA" id="ARBA00010618"/>
    </source>
</evidence>
<comment type="function">
    <text evidence="5">One of the proteins that surrounds the polypeptide exit tunnel on the outside of the subunit.</text>
</comment>
<dbReference type="SUPFAM" id="SSF50104">
    <property type="entry name" value="Translation proteins SH3-like domain"/>
    <property type="match status" value="1"/>
</dbReference>
<evidence type="ECO:0000313" key="10">
    <source>
        <dbReference type="Proteomes" id="UP000503640"/>
    </source>
</evidence>
<comment type="similarity">
    <text evidence="1 5 6">Belongs to the universal ribosomal protein uL24 family.</text>
</comment>
<dbReference type="RefSeq" id="WP_176066759.1">
    <property type="nucleotide sequence ID" value="NZ_BJTG01000007.1"/>
</dbReference>
<reference evidence="10" key="1">
    <citation type="journal article" date="2020" name="Appl. Environ. Microbiol.">
        <title>Diazotrophic Anaeromyxobacter Isolates from Soils.</title>
        <authorList>
            <person name="Masuda Y."/>
            <person name="Yamanaka H."/>
            <person name="Xu Z.X."/>
            <person name="Shiratori Y."/>
            <person name="Aono T."/>
            <person name="Amachi S."/>
            <person name="Senoo K."/>
            <person name="Itoh H."/>
        </authorList>
    </citation>
    <scope>NUCLEOTIDE SEQUENCE [LARGE SCALE GENOMIC DNA]</scope>
    <source>
        <strain evidence="10">R267</strain>
    </source>
</reference>
<comment type="caution">
    <text evidence="9">The sequence shown here is derived from an EMBL/GenBank/DDBJ whole genome shotgun (WGS) entry which is preliminary data.</text>
</comment>
<dbReference type="Proteomes" id="UP000503640">
    <property type="component" value="Unassembled WGS sequence"/>
</dbReference>
<dbReference type="SMART" id="SM00739">
    <property type="entry name" value="KOW"/>
    <property type="match status" value="1"/>
</dbReference>
<comment type="subunit">
    <text evidence="5">Part of the 50S ribosomal subunit.</text>
</comment>
<protein>
    <recommendedName>
        <fullName evidence="4 5">Large ribosomal subunit protein uL24</fullName>
    </recommendedName>
</protein>
<evidence type="ECO:0000256" key="6">
    <source>
        <dbReference type="RuleBase" id="RU003477"/>
    </source>
</evidence>
<keyword evidence="5" id="KW-0699">rRNA-binding</keyword>
<gene>
    <name evidence="5 9" type="primary">rplX</name>
    <name evidence="9" type="ORF">AMYX_30680</name>
</gene>
<evidence type="ECO:0000313" key="9">
    <source>
        <dbReference type="EMBL" id="GEJ58327.1"/>
    </source>
</evidence>
<keyword evidence="2 5" id="KW-0689">Ribosomal protein</keyword>
<dbReference type="GO" id="GO:0005840">
    <property type="term" value="C:ribosome"/>
    <property type="evidence" value="ECO:0007669"/>
    <property type="project" value="UniProtKB-KW"/>
</dbReference>
<feature type="region of interest" description="Disordered" evidence="7">
    <location>
        <begin position="78"/>
        <end position="104"/>
    </location>
</feature>
<dbReference type="EMBL" id="BJTG01000007">
    <property type="protein sequence ID" value="GEJ58327.1"/>
    <property type="molecule type" value="Genomic_DNA"/>
</dbReference>
<dbReference type="Gene3D" id="2.30.30.30">
    <property type="match status" value="1"/>
</dbReference>
<feature type="domain" description="KOW" evidence="8">
    <location>
        <begin position="2"/>
        <end position="29"/>
    </location>
</feature>
<evidence type="ECO:0000256" key="5">
    <source>
        <dbReference type="HAMAP-Rule" id="MF_01326"/>
    </source>
</evidence>
<dbReference type="GO" id="GO:0019843">
    <property type="term" value="F:rRNA binding"/>
    <property type="evidence" value="ECO:0007669"/>
    <property type="project" value="UniProtKB-UniRule"/>
</dbReference>
<dbReference type="InterPro" id="IPR008991">
    <property type="entry name" value="Translation_prot_SH3-like_sf"/>
</dbReference>
<dbReference type="InterPro" id="IPR005824">
    <property type="entry name" value="KOW"/>
</dbReference>
<dbReference type="GO" id="GO:0006412">
    <property type="term" value="P:translation"/>
    <property type="evidence" value="ECO:0007669"/>
    <property type="project" value="UniProtKB-UniRule"/>
</dbReference>
<sequence>MQIRKGDTVKVIAGKDKGKSGKVLEVLREKGRVRVDKVQVVKRHLKKGRNPSNPEGGIIEQNGTIAISNVMVVGAGDKPARKEKIAREHGAKEKARREKRAAAK</sequence>
<evidence type="ECO:0000256" key="4">
    <source>
        <dbReference type="ARBA" id="ARBA00035206"/>
    </source>
</evidence>
<evidence type="ECO:0000256" key="2">
    <source>
        <dbReference type="ARBA" id="ARBA00022980"/>
    </source>
</evidence>
<dbReference type="PANTHER" id="PTHR12903">
    <property type="entry name" value="MITOCHONDRIAL RIBOSOMAL PROTEIN L24"/>
    <property type="match status" value="1"/>
</dbReference>
<keyword evidence="3 5" id="KW-0687">Ribonucleoprotein</keyword>
<dbReference type="InterPro" id="IPR014722">
    <property type="entry name" value="Rib_uL2_dom2"/>
</dbReference>
<keyword evidence="5" id="KW-0694">RNA-binding</keyword>
<organism evidence="9 10">
    <name type="scientific">Anaeromyxobacter diazotrophicus</name>
    <dbReference type="NCBI Taxonomy" id="2590199"/>
    <lineage>
        <taxon>Bacteria</taxon>
        <taxon>Pseudomonadati</taxon>
        <taxon>Myxococcota</taxon>
        <taxon>Myxococcia</taxon>
        <taxon>Myxococcales</taxon>
        <taxon>Cystobacterineae</taxon>
        <taxon>Anaeromyxobacteraceae</taxon>
        <taxon>Anaeromyxobacter</taxon>
    </lineage>
</organism>
<evidence type="ECO:0000256" key="3">
    <source>
        <dbReference type="ARBA" id="ARBA00023274"/>
    </source>
</evidence>
<dbReference type="Pfam" id="PF17136">
    <property type="entry name" value="ribosomal_L24"/>
    <property type="match status" value="1"/>
</dbReference>
<dbReference type="InterPro" id="IPR003256">
    <property type="entry name" value="Ribosomal_uL24"/>
</dbReference>
<evidence type="ECO:0000259" key="8">
    <source>
        <dbReference type="SMART" id="SM00739"/>
    </source>
</evidence>
<dbReference type="InterPro" id="IPR005825">
    <property type="entry name" value="Ribosomal_uL24_CS"/>
</dbReference>
<dbReference type="InterPro" id="IPR041988">
    <property type="entry name" value="Ribosomal_uL24_KOW"/>
</dbReference>
<name>A0A7I9VQT1_9BACT</name>
<evidence type="ECO:0000256" key="7">
    <source>
        <dbReference type="SAM" id="MobiDB-lite"/>
    </source>
</evidence>
<dbReference type="Pfam" id="PF00467">
    <property type="entry name" value="KOW"/>
    <property type="match status" value="1"/>
</dbReference>
<dbReference type="NCBIfam" id="TIGR01079">
    <property type="entry name" value="rplX_bact"/>
    <property type="match status" value="1"/>
</dbReference>
<accession>A0A7I9VQT1</accession>
<dbReference type="AlphaFoldDB" id="A0A7I9VQT1"/>